<organism evidence="4 5">
    <name type="scientific">Oleiharenicola lentus</name>
    <dbReference type="NCBI Taxonomy" id="2508720"/>
    <lineage>
        <taxon>Bacteria</taxon>
        <taxon>Pseudomonadati</taxon>
        <taxon>Verrucomicrobiota</taxon>
        <taxon>Opitutia</taxon>
        <taxon>Opitutales</taxon>
        <taxon>Opitutaceae</taxon>
        <taxon>Oleiharenicola</taxon>
    </lineage>
</organism>
<dbReference type="InterPro" id="IPR003777">
    <property type="entry name" value="XdhC_CoxI"/>
</dbReference>
<gene>
    <name evidence="4" type="primary">xdhC</name>
    <name evidence="4" type="ORF">ESB00_06855</name>
</gene>
<dbReference type="Gene3D" id="3.40.50.720">
    <property type="entry name" value="NAD(P)-binding Rossmann-like Domain"/>
    <property type="match status" value="1"/>
</dbReference>
<name>A0A4Q1C9N3_9BACT</name>
<proteinExistence type="predicted"/>
<keyword evidence="5" id="KW-1185">Reference proteome</keyword>
<dbReference type="InterPro" id="IPR014308">
    <property type="entry name" value="Xanthine_DH_XdhC"/>
</dbReference>
<dbReference type="PANTHER" id="PTHR30388:SF6">
    <property type="entry name" value="XANTHINE DEHYDROGENASE SUBUNIT A-RELATED"/>
    <property type="match status" value="1"/>
</dbReference>
<evidence type="ECO:0000259" key="2">
    <source>
        <dbReference type="Pfam" id="PF02625"/>
    </source>
</evidence>
<sequence length="277" mass="29697">MSQPSLYEQLTALQREGQGFVLVVLVEALGSTPQDTGAKMLVTAAGLHAGTVGGGKVEARALTLAQEMLAAGASAPRFVNWTLKTDVGMTCGGSVKLYFEPHAAGGVGAAWPIWIFGAGHVVQALVPVLAPLDCQLTVVDPRREWLDRLPRSANIRFIQADEPKELVPTMPENAFLLCLTKGHASDRPVLQRALAERNFPFIGVIGSEAKAEVLRREMIADGLPAERAKQFHCPVGLPFGSNDPREIALSIAAQLLTERDALKPQPTDAKRQKTPKG</sequence>
<protein>
    <submittedName>
        <fullName evidence="4">Xanthine dehydrogenase accessory protein XdhC</fullName>
    </submittedName>
</protein>
<accession>A0A4Q1C9N3</accession>
<dbReference type="PANTHER" id="PTHR30388">
    <property type="entry name" value="ALDEHYDE OXIDOREDUCTASE MOLYBDENUM COFACTOR ASSEMBLY PROTEIN"/>
    <property type="match status" value="1"/>
</dbReference>
<dbReference type="Pfam" id="PF02625">
    <property type="entry name" value="XdhC_CoxI"/>
    <property type="match status" value="1"/>
</dbReference>
<dbReference type="AlphaFoldDB" id="A0A4Q1C9N3"/>
<dbReference type="NCBIfam" id="TIGR02964">
    <property type="entry name" value="xanthine_xdhC"/>
    <property type="match status" value="1"/>
</dbReference>
<feature type="domain" description="XdhC Rossmann" evidence="3">
    <location>
        <begin position="113"/>
        <end position="255"/>
    </location>
</feature>
<dbReference type="Pfam" id="PF13478">
    <property type="entry name" value="XdhC_C"/>
    <property type="match status" value="1"/>
</dbReference>
<evidence type="ECO:0000256" key="1">
    <source>
        <dbReference type="SAM" id="MobiDB-lite"/>
    </source>
</evidence>
<dbReference type="EMBL" id="SDHX01000001">
    <property type="protein sequence ID" value="RXK55600.1"/>
    <property type="molecule type" value="Genomic_DNA"/>
</dbReference>
<dbReference type="InterPro" id="IPR027051">
    <property type="entry name" value="XdhC_Rossmann_dom"/>
</dbReference>
<dbReference type="OrthoDB" id="9773039at2"/>
<dbReference type="Proteomes" id="UP000290218">
    <property type="component" value="Unassembled WGS sequence"/>
</dbReference>
<dbReference type="InterPro" id="IPR052698">
    <property type="entry name" value="MoCofactor_Util/Proc"/>
</dbReference>
<evidence type="ECO:0000313" key="4">
    <source>
        <dbReference type="EMBL" id="RXK55600.1"/>
    </source>
</evidence>
<comment type="caution">
    <text evidence="4">The sequence shown here is derived from an EMBL/GenBank/DDBJ whole genome shotgun (WGS) entry which is preliminary data.</text>
</comment>
<evidence type="ECO:0000313" key="5">
    <source>
        <dbReference type="Proteomes" id="UP000290218"/>
    </source>
</evidence>
<feature type="region of interest" description="Disordered" evidence="1">
    <location>
        <begin position="258"/>
        <end position="277"/>
    </location>
</feature>
<feature type="domain" description="XdhC- CoxI" evidence="2">
    <location>
        <begin position="14"/>
        <end position="75"/>
    </location>
</feature>
<dbReference type="RefSeq" id="WP_129046965.1">
    <property type="nucleotide sequence ID" value="NZ_SDHX01000001.1"/>
</dbReference>
<reference evidence="4 5" key="1">
    <citation type="submission" date="2019-01" db="EMBL/GenBank/DDBJ databases">
        <title>Lacunisphaera sp. strain TWA-58.</title>
        <authorList>
            <person name="Chen W.-M."/>
        </authorList>
    </citation>
    <scope>NUCLEOTIDE SEQUENCE [LARGE SCALE GENOMIC DNA]</scope>
    <source>
        <strain evidence="4 5">TWA-58</strain>
    </source>
</reference>
<evidence type="ECO:0000259" key="3">
    <source>
        <dbReference type="Pfam" id="PF13478"/>
    </source>
</evidence>